<dbReference type="GO" id="GO:0004519">
    <property type="term" value="F:endonuclease activity"/>
    <property type="evidence" value="ECO:0007669"/>
    <property type="project" value="UniProtKB-KW"/>
</dbReference>
<dbReference type="InterPro" id="IPR050953">
    <property type="entry name" value="N4_N6_ade-DNA_methylase"/>
</dbReference>
<evidence type="ECO:0000256" key="4">
    <source>
        <dbReference type="ARBA" id="ARBA00022679"/>
    </source>
</evidence>
<reference evidence="9" key="1">
    <citation type="journal article" date="2019" name="Int. J. Syst. Evol. Microbiol.">
        <title>The Global Catalogue of Microorganisms (GCM) 10K type strain sequencing project: providing services to taxonomists for standard genome sequencing and annotation.</title>
        <authorList>
            <consortium name="The Broad Institute Genomics Platform"/>
            <consortium name="The Broad Institute Genome Sequencing Center for Infectious Disease"/>
            <person name="Wu L."/>
            <person name="Ma J."/>
        </authorList>
    </citation>
    <scope>NUCLEOTIDE SEQUENCE [LARGE SCALE GENOMIC DNA]</scope>
    <source>
        <strain evidence="9">CGMCC 1.15422</strain>
    </source>
</reference>
<proteinExistence type="inferred from homology"/>
<dbReference type="InterPro" id="IPR002052">
    <property type="entry name" value="DNA_methylase_N6_adenine_CS"/>
</dbReference>
<evidence type="ECO:0000259" key="7">
    <source>
        <dbReference type="Pfam" id="PF07669"/>
    </source>
</evidence>
<name>A0ABQ1WXJ1_9FLAO</name>
<dbReference type="SUPFAM" id="SSF53335">
    <property type="entry name" value="S-adenosyl-L-methionine-dependent methyltransferases"/>
    <property type="match status" value="1"/>
</dbReference>
<evidence type="ECO:0000313" key="9">
    <source>
        <dbReference type="Proteomes" id="UP000605733"/>
    </source>
</evidence>
<gene>
    <name evidence="8" type="ORF">GCM10011532_32660</name>
</gene>
<dbReference type="EMBL" id="BMIX01000012">
    <property type="protein sequence ID" value="GGG46225.1"/>
    <property type="molecule type" value="Genomic_DNA"/>
</dbReference>
<sequence>MQLSQAFKDGLGSLGLYQESDDCLFLTKDYKNTSDLSMKLQLEKAQKFEATAVFFRNEINRPKAQIYIYDHTHLESSENRLSEIQKMVWSNGAVPIVCVFYKTEIKILDCTQHIKDDNKPVYLATLEHLATAHELYNQNFAIKIKTGTFWEEQDVKKKFKFNASSYDILIRWIREIARQIGFSNSDADERVIKKIIIQAIMIKYLEERKDSDGNSSFNQKYFRKYGNCKEFVDVLSRGSFVALLDDLQHDLNGNLFDWKPQEKELIPSLDLSGLVEALKAYKTPEDSHNEILELIRYYEFSYIPVELISRIYEEFLAGGDDALFSQKEKKQKDGIFYTPSHLAQLLVDEIMPLHQFKDIDIKGFKILDPACGSGIFLVLAFKRLVQWWRLQNDLKKPDIQTLKDILDCIYGIDKEFEATKLAAFSLCLALCDELSPKQIINELKFSDLTDNQILHSDFFIEHLLSLPGGDNDLKKQQSNFKKLKGIKFSRIIGNPPFDRGALNLYKRRWEEEGIDIPQGQIALKFLSECLALLEPNGLQCLIIKSSSLLYNSSSIEYKERLFRNYNVLQILDFTPLGRNNSLWDGADVASAAIFLRNEKPDFGKNILHLIFRRTKAVKERLVFEVDEYDFHFVKRSDAINNPFIWKINLLGGGRIGSLIAKSRALNTFQTYLDSHNCVSMEGYRTGLKGKKRPEYMYSLKSLPTSALKSRDIDFEQLEIISQDVSFVKVPEQFFFESPNVLLYENLGTDNLPVFLNTNRSFSFKANIISVKSLSDDVEVLKSIVNNFEINSDFYLFFIFCTSSQVLINLNSALLKKDYMTLPYVENRKEFFSEIDINIINDVNTSYQSFLRHGEHSEILSKIDDDNLKSKIQLYGSQFCKLLNEIKGDQRKSFRIDEVCKLYGDSYICVVFKYEKSNYDKEIVWRKDNGKSISSLLNFEISSRLNSKRILRYYHSDNTIFLVKPNQKRYWLSHIAYRDADKTIFDLVRKRD</sequence>
<dbReference type="PANTHER" id="PTHR33841">
    <property type="entry name" value="DNA METHYLTRANSFERASE YEEA-RELATED"/>
    <property type="match status" value="1"/>
</dbReference>
<dbReference type="Pfam" id="PF07669">
    <property type="entry name" value="Eco57I"/>
    <property type="match status" value="1"/>
</dbReference>
<evidence type="ECO:0000256" key="3">
    <source>
        <dbReference type="ARBA" id="ARBA00022603"/>
    </source>
</evidence>
<dbReference type="PRINTS" id="PR00507">
    <property type="entry name" value="N12N6MTFRASE"/>
</dbReference>
<dbReference type="InterPro" id="IPR029063">
    <property type="entry name" value="SAM-dependent_MTases_sf"/>
</dbReference>
<keyword evidence="8" id="KW-0540">Nuclease</keyword>
<protein>
    <recommendedName>
        <fullName evidence="2">site-specific DNA-methyltransferase (adenine-specific)</fullName>
        <ecNumber evidence="2">2.1.1.72</ecNumber>
    </recommendedName>
</protein>
<comment type="caution">
    <text evidence="8">The sequence shown here is derived from an EMBL/GenBank/DDBJ whole genome shotgun (WGS) entry which is preliminary data.</text>
</comment>
<accession>A0ABQ1WXJ1</accession>
<dbReference type="Proteomes" id="UP000605733">
    <property type="component" value="Unassembled WGS sequence"/>
</dbReference>
<dbReference type="RefSeq" id="WP_011709258.1">
    <property type="nucleotide sequence ID" value="NZ_BMIX01000012.1"/>
</dbReference>
<evidence type="ECO:0000313" key="8">
    <source>
        <dbReference type="EMBL" id="GGG46225.1"/>
    </source>
</evidence>
<dbReference type="EC" id="2.1.1.72" evidence="2"/>
<keyword evidence="8" id="KW-0378">Hydrolase</keyword>
<dbReference type="Gene3D" id="3.40.50.150">
    <property type="entry name" value="Vaccinia Virus protein VP39"/>
    <property type="match status" value="1"/>
</dbReference>
<evidence type="ECO:0000256" key="1">
    <source>
        <dbReference type="ARBA" id="ARBA00006594"/>
    </source>
</evidence>
<evidence type="ECO:0000256" key="2">
    <source>
        <dbReference type="ARBA" id="ARBA00011900"/>
    </source>
</evidence>
<comment type="similarity">
    <text evidence="1">Belongs to the N(4)/N(6)-methyltransferase family.</text>
</comment>
<keyword evidence="3" id="KW-0489">Methyltransferase</keyword>
<comment type="catalytic activity">
    <reaction evidence="6">
        <text>a 2'-deoxyadenosine in DNA + S-adenosyl-L-methionine = an N(6)-methyl-2'-deoxyadenosine in DNA + S-adenosyl-L-homocysteine + H(+)</text>
        <dbReference type="Rhea" id="RHEA:15197"/>
        <dbReference type="Rhea" id="RHEA-COMP:12418"/>
        <dbReference type="Rhea" id="RHEA-COMP:12419"/>
        <dbReference type="ChEBI" id="CHEBI:15378"/>
        <dbReference type="ChEBI" id="CHEBI:57856"/>
        <dbReference type="ChEBI" id="CHEBI:59789"/>
        <dbReference type="ChEBI" id="CHEBI:90615"/>
        <dbReference type="ChEBI" id="CHEBI:90616"/>
        <dbReference type="EC" id="2.1.1.72"/>
    </reaction>
</comment>
<keyword evidence="4" id="KW-0808">Transferase</keyword>
<keyword evidence="8" id="KW-0255">Endonuclease</keyword>
<dbReference type="PROSITE" id="PS00092">
    <property type="entry name" value="N6_MTASE"/>
    <property type="match status" value="1"/>
</dbReference>
<feature type="domain" description="Type II methyltransferase M.TaqI-like" evidence="7">
    <location>
        <begin position="408"/>
        <end position="573"/>
    </location>
</feature>
<evidence type="ECO:0000256" key="5">
    <source>
        <dbReference type="ARBA" id="ARBA00022691"/>
    </source>
</evidence>
<dbReference type="PANTHER" id="PTHR33841:SF5">
    <property type="entry name" value="DNA METHYLASE (MODIFICATION METHYLASE) (METHYLTRANSFERASE)-RELATED"/>
    <property type="match status" value="1"/>
</dbReference>
<dbReference type="InterPro" id="IPR011639">
    <property type="entry name" value="MethylTrfase_TaqI-like_dom"/>
</dbReference>
<evidence type="ECO:0000256" key="6">
    <source>
        <dbReference type="ARBA" id="ARBA00047942"/>
    </source>
</evidence>
<keyword evidence="9" id="KW-1185">Reference proteome</keyword>
<keyword evidence="5" id="KW-0949">S-adenosyl-L-methionine</keyword>
<organism evidence="8 9">
    <name type="scientific">Christiangramia forsetii</name>
    <dbReference type="NCBI Taxonomy" id="411153"/>
    <lineage>
        <taxon>Bacteria</taxon>
        <taxon>Pseudomonadati</taxon>
        <taxon>Bacteroidota</taxon>
        <taxon>Flavobacteriia</taxon>
        <taxon>Flavobacteriales</taxon>
        <taxon>Flavobacteriaceae</taxon>
        <taxon>Christiangramia</taxon>
    </lineage>
</organism>